<dbReference type="SMART" id="SM00359">
    <property type="entry name" value="PUA"/>
    <property type="match status" value="1"/>
</dbReference>
<evidence type="ECO:0000313" key="5">
    <source>
        <dbReference type="Proteomes" id="UP001479436"/>
    </source>
</evidence>
<dbReference type="SUPFAM" id="SSF88697">
    <property type="entry name" value="PUA domain-like"/>
    <property type="match status" value="1"/>
</dbReference>
<dbReference type="Gene3D" id="3.30.2350.10">
    <property type="entry name" value="Pseudouridine synthase"/>
    <property type="match status" value="1"/>
</dbReference>
<comment type="caution">
    <text evidence="4">The sequence shown here is derived from an EMBL/GenBank/DDBJ whole genome shotgun (WGS) entry which is preliminary data.</text>
</comment>
<dbReference type="InterPro" id="IPR015947">
    <property type="entry name" value="PUA-like_sf"/>
</dbReference>
<proteinExistence type="predicted"/>
<dbReference type="EMBL" id="JASJQH010009566">
    <property type="protein sequence ID" value="KAK9679107.1"/>
    <property type="molecule type" value="Genomic_DNA"/>
</dbReference>
<name>A0ABR2VLR0_9FUNG</name>
<evidence type="ECO:0000313" key="4">
    <source>
        <dbReference type="EMBL" id="KAK9679107.1"/>
    </source>
</evidence>
<keyword evidence="5" id="KW-1185">Reference proteome</keyword>
<dbReference type="InterPro" id="IPR036974">
    <property type="entry name" value="PUA_sf"/>
</dbReference>
<dbReference type="Pfam" id="PF01472">
    <property type="entry name" value="PUA"/>
    <property type="match status" value="1"/>
</dbReference>
<keyword evidence="1" id="KW-0413">Isomerase</keyword>
<evidence type="ECO:0000256" key="1">
    <source>
        <dbReference type="ARBA" id="ARBA00023235"/>
    </source>
</evidence>
<sequence>MQELRRVGYGADYFKKGMGTKLDVLDAQWVYDNTKDETYLRRVIRPLEMLLTSYKRIVIKDSAVNAICYGAKVMVPGLLRYESGIEVGEEVVLMTTKGEAIALGIAMMTTAVMATCDHGVVAKIKRVVMERDTYPRKWGLGPKALEKKKLIKEGKLDKYGRANEQTPSTWKGSYVDYNDAEAAAAATPVAPVVPVTPVAQKSVEVAAVEESSKKRKADSSDSEEEKKEKKEKKKEKKEKKDKKEKKEKKKSKSD</sequence>
<feature type="compositionally biased region" description="Basic residues" evidence="2">
    <location>
        <begin position="229"/>
        <end position="254"/>
    </location>
</feature>
<dbReference type="PANTHER" id="PTHR23127:SF0">
    <property type="entry name" value="H_ACA RIBONUCLEOPROTEIN COMPLEX SUBUNIT DKC1"/>
    <property type="match status" value="1"/>
</dbReference>
<evidence type="ECO:0000259" key="3">
    <source>
        <dbReference type="SMART" id="SM00359"/>
    </source>
</evidence>
<dbReference type="CDD" id="cd21148">
    <property type="entry name" value="PUA_Cbf5"/>
    <property type="match status" value="1"/>
</dbReference>
<dbReference type="NCBIfam" id="TIGR00451">
    <property type="entry name" value="unchar_dom_2"/>
    <property type="match status" value="1"/>
</dbReference>
<dbReference type="PANTHER" id="PTHR23127">
    <property type="entry name" value="CENTROMERE/MICROTUBULE BINDING PROTEIN CBF5"/>
    <property type="match status" value="1"/>
</dbReference>
<dbReference type="InterPro" id="IPR004521">
    <property type="entry name" value="Uncharacterised_CHP00451"/>
</dbReference>
<feature type="domain" description="PUA" evidence="3">
    <location>
        <begin position="55"/>
        <end position="129"/>
    </location>
</feature>
<dbReference type="InterPro" id="IPR002478">
    <property type="entry name" value="PUA"/>
</dbReference>
<gene>
    <name evidence="4" type="primary">CBF5_2</name>
    <name evidence="4" type="ORF">K7432_016413</name>
</gene>
<dbReference type="InterPro" id="IPR032819">
    <property type="entry name" value="TruB_C"/>
</dbReference>
<accession>A0ABR2VLR0</accession>
<dbReference type="Pfam" id="PF16198">
    <property type="entry name" value="TruB_C_2"/>
    <property type="match status" value="1"/>
</dbReference>
<dbReference type="Gene3D" id="2.30.130.10">
    <property type="entry name" value="PUA domain"/>
    <property type="match status" value="1"/>
</dbReference>
<organism evidence="4 5">
    <name type="scientific">Basidiobolus ranarum</name>
    <dbReference type="NCBI Taxonomy" id="34480"/>
    <lineage>
        <taxon>Eukaryota</taxon>
        <taxon>Fungi</taxon>
        <taxon>Fungi incertae sedis</taxon>
        <taxon>Zoopagomycota</taxon>
        <taxon>Entomophthoromycotina</taxon>
        <taxon>Basidiobolomycetes</taxon>
        <taxon>Basidiobolales</taxon>
        <taxon>Basidiobolaceae</taxon>
        <taxon>Basidiobolus</taxon>
    </lineage>
</organism>
<reference evidence="4 5" key="1">
    <citation type="submission" date="2023-04" db="EMBL/GenBank/DDBJ databases">
        <title>Genome of Basidiobolus ranarum AG-B5.</title>
        <authorList>
            <person name="Stajich J.E."/>
            <person name="Carter-House D."/>
            <person name="Gryganskyi A."/>
        </authorList>
    </citation>
    <scope>NUCLEOTIDE SEQUENCE [LARGE SCALE GENOMIC DNA]</scope>
    <source>
        <strain evidence="4 5">AG-B5</strain>
    </source>
</reference>
<protein>
    <submittedName>
        <fullName evidence="4">Centromere/microtubule-binding protein cbf5</fullName>
    </submittedName>
</protein>
<dbReference type="PROSITE" id="PS50890">
    <property type="entry name" value="PUA"/>
    <property type="match status" value="1"/>
</dbReference>
<evidence type="ECO:0000256" key="2">
    <source>
        <dbReference type="SAM" id="MobiDB-lite"/>
    </source>
</evidence>
<feature type="region of interest" description="Disordered" evidence="2">
    <location>
        <begin position="204"/>
        <end position="254"/>
    </location>
</feature>
<dbReference type="InterPro" id="IPR004802">
    <property type="entry name" value="tRNA_PsdUridine_synth_B_fam"/>
</dbReference>
<dbReference type="Proteomes" id="UP001479436">
    <property type="component" value="Unassembled WGS sequence"/>
</dbReference>